<keyword evidence="3" id="KW-1185">Reference proteome</keyword>
<proteinExistence type="predicted"/>
<name>A0A8J5TGL8_ZIZPA</name>
<reference evidence="2" key="2">
    <citation type="submission" date="2021-02" db="EMBL/GenBank/DDBJ databases">
        <authorList>
            <person name="Kimball J.A."/>
            <person name="Haas M.W."/>
            <person name="Macchietto M."/>
            <person name="Kono T."/>
            <person name="Duquette J."/>
            <person name="Shao M."/>
        </authorList>
    </citation>
    <scope>NUCLEOTIDE SEQUENCE</scope>
    <source>
        <tissue evidence="2">Fresh leaf tissue</tissue>
    </source>
</reference>
<protein>
    <submittedName>
        <fullName evidence="2">Uncharacterized protein</fullName>
    </submittedName>
</protein>
<dbReference type="AlphaFoldDB" id="A0A8J5TGL8"/>
<feature type="region of interest" description="Disordered" evidence="1">
    <location>
        <begin position="48"/>
        <end position="78"/>
    </location>
</feature>
<reference evidence="2" key="1">
    <citation type="journal article" date="2021" name="bioRxiv">
        <title>Whole Genome Assembly and Annotation of Northern Wild Rice, Zizania palustris L., Supports a Whole Genome Duplication in the Zizania Genus.</title>
        <authorList>
            <person name="Haas M."/>
            <person name="Kono T."/>
            <person name="Macchietto M."/>
            <person name="Millas R."/>
            <person name="McGilp L."/>
            <person name="Shao M."/>
            <person name="Duquette J."/>
            <person name="Hirsch C.N."/>
            <person name="Kimball J."/>
        </authorList>
    </citation>
    <scope>NUCLEOTIDE SEQUENCE</scope>
    <source>
        <tissue evidence="2">Fresh leaf tissue</tissue>
    </source>
</reference>
<accession>A0A8J5TGL8</accession>
<dbReference type="Proteomes" id="UP000729402">
    <property type="component" value="Unassembled WGS sequence"/>
</dbReference>
<gene>
    <name evidence="2" type="ORF">GUJ93_ZPchr0007g5831</name>
</gene>
<evidence type="ECO:0000313" key="3">
    <source>
        <dbReference type="Proteomes" id="UP000729402"/>
    </source>
</evidence>
<evidence type="ECO:0000313" key="2">
    <source>
        <dbReference type="EMBL" id="KAG8081294.1"/>
    </source>
</evidence>
<evidence type="ECO:0000256" key="1">
    <source>
        <dbReference type="SAM" id="MobiDB-lite"/>
    </source>
</evidence>
<dbReference type="EMBL" id="JAAALK010000282">
    <property type="protein sequence ID" value="KAG8081294.1"/>
    <property type="molecule type" value="Genomic_DNA"/>
</dbReference>
<sequence length="78" mass="8145">MAPAVASSTTTSSPRDEKGIRLLGHRGVRLPFLLPLAAVFLATSSAVSSSNPNTPIHPLRARCPTSSHEAGLRGGHYV</sequence>
<comment type="caution">
    <text evidence="2">The sequence shown here is derived from an EMBL/GenBank/DDBJ whole genome shotgun (WGS) entry which is preliminary data.</text>
</comment>
<organism evidence="2 3">
    <name type="scientific">Zizania palustris</name>
    <name type="common">Northern wild rice</name>
    <dbReference type="NCBI Taxonomy" id="103762"/>
    <lineage>
        <taxon>Eukaryota</taxon>
        <taxon>Viridiplantae</taxon>
        <taxon>Streptophyta</taxon>
        <taxon>Embryophyta</taxon>
        <taxon>Tracheophyta</taxon>
        <taxon>Spermatophyta</taxon>
        <taxon>Magnoliopsida</taxon>
        <taxon>Liliopsida</taxon>
        <taxon>Poales</taxon>
        <taxon>Poaceae</taxon>
        <taxon>BOP clade</taxon>
        <taxon>Oryzoideae</taxon>
        <taxon>Oryzeae</taxon>
        <taxon>Zizaniinae</taxon>
        <taxon>Zizania</taxon>
    </lineage>
</organism>